<evidence type="ECO:0000313" key="2">
    <source>
        <dbReference type="Proteomes" id="UP000013248"/>
    </source>
</evidence>
<gene>
    <name evidence="1" type="ORF">F900_01900</name>
</gene>
<name>N9N5K2_9GAMM</name>
<dbReference type="RefSeq" id="WP_005217001.1">
    <property type="nucleotide sequence ID" value="NZ_KB850089.1"/>
</dbReference>
<dbReference type="AlphaFoldDB" id="N9N5K2"/>
<dbReference type="PATRIC" id="fig|1217705.3.peg.1848"/>
<evidence type="ECO:0000313" key="1">
    <source>
        <dbReference type="EMBL" id="ENX00916.1"/>
    </source>
</evidence>
<protein>
    <submittedName>
        <fullName evidence="1">Uncharacterized protein</fullName>
    </submittedName>
</protein>
<dbReference type="Proteomes" id="UP000013248">
    <property type="component" value="Unassembled WGS sequence"/>
</dbReference>
<accession>N9N5K2</accession>
<dbReference type="STRING" id="1217705.F900_01900"/>
<reference evidence="1 2" key="1">
    <citation type="submission" date="2013-02" db="EMBL/GenBank/DDBJ databases">
        <title>The Genome Sequence of Acinetobacter sp. ANC 3862.</title>
        <authorList>
            <consortium name="The Broad Institute Genome Sequencing Platform"/>
            <consortium name="The Broad Institute Genome Sequencing Center for Infectious Disease"/>
            <person name="Cerqueira G."/>
            <person name="Feldgarden M."/>
            <person name="Courvalin P."/>
            <person name="Perichon B."/>
            <person name="Grillot-Courvalin C."/>
            <person name="Clermont D."/>
            <person name="Rocha E."/>
            <person name="Yoon E.-J."/>
            <person name="Nemec A."/>
            <person name="Walker B."/>
            <person name="Young S.K."/>
            <person name="Zeng Q."/>
            <person name="Gargeya S."/>
            <person name="Fitzgerald M."/>
            <person name="Haas B."/>
            <person name="Abouelleil A."/>
            <person name="Alvarado L."/>
            <person name="Arachchi H.M."/>
            <person name="Berlin A.M."/>
            <person name="Chapman S.B."/>
            <person name="Dewar J."/>
            <person name="Goldberg J."/>
            <person name="Griggs A."/>
            <person name="Gujja S."/>
            <person name="Hansen M."/>
            <person name="Howarth C."/>
            <person name="Imamovic A."/>
            <person name="Larimer J."/>
            <person name="McCowan C."/>
            <person name="Murphy C."/>
            <person name="Neiman D."/>
            <person name="Pearson M."/>
            <person name="Priest M."/>
            <person name="Roberts A."/>
            <person name="Saif S."/>
            <person name="Shea T."/>
            <person name="Sisk P."/>
            <person name="Sykes S."/>
            <person name="Wortman J."/>
            <person name="Nusbaum C."/>
            <person name="Birren B."/>
        </authorList>
    </citation>
    <scope>NUCLEOTIDE SEQUENCE [LARGE SCALE GENOMIC DNA]</scope>
    <source>
        <strain evidence="1 2">ANC 3862</strain>
    </source>
</reference>
<dbReference type="EMBL" id="APRP01000018">
    <property type="protein sequence ID" value="ENX00916.1"/>
    <property type="molecule type" value="Genomic_DNA"/>
</dbReference>
<comment type="caution">
    <text evidence="1">The sequence shown here is derived from an EMBL/GenBank/DDBJ whole genome shotgun (WGS) entry which is preliminary data.</text>
</comment>
<sequence>MTPNGAGFIESDGTYWKCEKNIWWHWNESFQRWCQYVGIVNQNFLDVRMPLMVGEA</sequence>
<dbReference type="HOGENOM" id="CLU_3057534_0_0_6"/>
<organism evidence="1 2">
    <name type="scientific">Acinetobacter modestus</name>
    <dbReference type="NCBI Taxonomy" id="1776740"/>
    <lineage>
        <taxon>Bacteria</taxon>
        <taxon>Pseudomonadati</taxon>
        <taxon>Pseudomonadota</taxon>
        <taxon>Gammaproteobacteria</taxon>
        <taxon>Moraxellales</taxon>
        <taxon>Moraxellaceae</taxon>
        <taxon>Acinetobacter</taxon>
    </lineage>
</organism>
<proteinExistence type="predicted"/>